<dbReference type="AlphaFoldDB" id="A0A0F9IG38"/>
<gene>
    <name evidence="2" type="ORF">LCGC14_1662590</name>
</gene>
<sequence length="196" mass="22099">MTEQQEAKPPHNLPAEVWPANKPMEPPEGIPIIKPFKELMQFWPNDQWDRDDVVWVEPFERRYLAPLGEGIAKIFGVGLINDEQYISGPEDAKATYLSCVLTRSQIKEVHPGVFEWYPICIVIGGSIIVAVQVQADPANNNNIEIPMALCWASSDQEYIPIADPVTNKVDNPAVLLDVFRRYAQIEFAPPPPQPQI</sequence>
<organism evidence="2">
    <name type="scientific">marine sediment metagenome</name>
    <dbReference type="NCBI Taxonomy" id="412755"/>
    <lineage>
        <taxon>unclassified sequences</taxon>
        <taxon>metagenomes</taxon>
        <taxon>ecological metagenomes</taxon>
    </lineage>
</organism>
<dbReference type="EMBL" id="LAZR01014155">
    <property type="protein sequence ID" value="KKM18744.1"/>
    <property type="molecule type" value="Genomic_DNA"/>
</dbReference>
<comment type="caution">
    <text evidence="2">The sequence shown here is derived from an EMBL/GenBank/DDBJ whole genome shotgun (WGS) entry which is preliminary data.</text>
</comment>
<name>A0A0F9IG38_9ZZZZ</name>
<accession>A0A0F9IG38</accession>
<protein>
    <submittedName>
        <fullName evidence="2">Uncharacterized protein</fullName>
    </submittedName>
</protein>
<feature type="region of interest" description="Disordered" evidence="1">
    <location>
        <begin position="1"/>
        <end position="20"/>
    </location>
</feature>
<proteinExistence type="predicted"/>
<evidence type="ECO:0000256" key="1">
    <source>
        <dbReference type="SAM" id="MobiDB-lite"/>
    </source>
</evidence>
<evidence type="ECO:0000313" key="2">
    <source>
        <dbReference type="EMBL" id="KKM18744.1"/>
    </source>
</evidence>
<reference evidence="2" key="1">
    <citation type="journal article" date="2015" name="Nature">
        <title>Complex archaea that bridge the gap between prokaryotes and eukaryotes.</title>
        <authorList>
            <person name="Spang A."/>
            <person name="Saw J.H."/>
            <person name="Jorgensen S.L."/>
            <person name="Zaremba-Niedzwiedzka K."/>
            <person name="Martijn J."/>
            <person name="Lind A.E."/>
            <person name="van Eijk R."/>
            <person name="Schleper C."/>
            <person name="Guy L."/>
            <person name="Ettema T.J."/>
        </authorList>
    </citation>
    <scope>NUCLEOTIDE SEQUENCE</scope>
</reference>